<feature type="non-terminal residue" evidence="6">
    <location>
        <position position="129"/>
    </location>
</feature>
<sequence length="129" mass="14529">AQHREMLDQVLDFFEIIPDYDLNLMKPGQNLNSLSALILKEIDKVLEEFNPDIVLVQGDTTTAFVSSFTAFNRGIKIGHIEAGLRTGNLKSPFPEEGNRQLISRISDYHFAPTLASRNNLIREGISENK</sequence>
<comment type="similarity">
    <text evidence="2 4">Belongs to the UDP-N-acetylglucosamine 2-epimerase family.</text>
</comment>
<organism evidence="6 7">
    <name type="scientific">Salinimicrobium oceani</name>
    <dbReference type="NCBI Taxonomy" id="2722702"/>
    <lineage>
        <taxon>Bacteria</taxon>
        <taxon>Pseudomonadati</taxon>
        <taxon>Bacteroidota</taxon>
        <taxon>Flavobacteriia</taxon>
        <taxon>Flavobacteriales</taxon>
        <taxon>Flavobacteriaceae</taxon>
        <taxon>Salinimicrobium</taxon>
    </lineage>
</organism>
<comment type="caution">
    <text evidence="6">The sequence shown here is derived from an EMBL/GenBank/DDBJ whole genome shotgun (WGS) entry which is preliminary data.</text>
</comment>
<evidence type="ECO:0000256" key="1">
    <source>
        <dbReference type="ARBA" id="ARBA00023235"/>
    </source>
</evidence>
<name>A0ABX1D7T4_9FLAO</name>
<dbReference type="InterPro" id="IPR003331">
    <property type="entry name" value="UDP_GlcNAc_Epimerase_2_dom"/>
</dbReference>
<protein>
    <recommendedName>
        <fullName evidence="3">UDP-N-acetylglucosamine 2-epimerase (non-hydrolyzing)</fullName>
        <ecNumber evidence="3">5.1.3.14</ecNumber>
    </recommendedName>
</protein>
<keyword evidence="7" id="KW-1185">Reference proteome</keyword>
<dbReference type="PANTHER" id="PTHR43174">
    <property type="entry name" value="UDP-N-ACETYLGLUCOSAMINE 2-EPIMERASE"/>
    <property type="match status" value="1"/>
</dbReference>
<dbReference type="Pfam" id="PF02350">
    <property type="entry name" value="Epimerase_2"/>
    <property type="match status" value="1"/>
</dbReference>
<dbReference type="Gene3D" id="3.40.50.2000">
    <property type="entry name" value="Glycogen Phosphorylase B"/>
    <property type="match status" value="1"/>
</dbReference>
<dbReference type="PANTHER" id="PTHR43174:SF2">
    <property type="entry name" value="UDP-N-ACETYLGLUCOSAMINE 2-EPIMERASE"/>
    <property type="match status" value="1"/>
</dbReference>
<dbReference type="RefSeq" id="WP_209310140.1">
    <property type="nucleotide sequence ID" value="NZ_JAAVJR010000924.1"/>
</dbReference>
<dbReference type="InterPro" id="IPR029767">
    <property type="entry name" value="WecB-like"/>
</dbReference>
<feature type="domain" description="UDP-N-acetylglucosamine 2-epimerase" evidence="5">
    <location>
        <begin position="1"/>
        <end position="128"/>
    </location>
</feature>
<keyword evidence="1 4" id="KW-0413">Isomerase</keyword>
<gene>
    <name evidence="6" type="ORF">HC175_20080</name>
</gene>
<feature type="non-terminal residue" evidence="6">
    <location>
        <position position="1"/>
    </location>
</feature>
<reference evidence="6 7" key="1">
    <citation type="submission" date="2020-03" db="EMBL/GenBank/DDBJ databases">
        <title>Salinimicrobium sp. nov, isolated from SCS.</title>
        <authorList>
            <person name="Cao W.R."/>
        </authorList>
    </citation>
    <scope>NUCLEOTIDE SEQUENCE [LARGE SCALE GENOMIC DNA]</scope>
    <source>
        <strain evidence="7">J15B91</strain>
    </source>
</reference>
<dbReference type="SUPFAM" id="SSF53756">
    <property type="entry name" value="UDP-Glycosyltransferase/glycogen phosphorylase"/>
    <property type="match status" value="1"/>
</dbReference>
<accession>A0ABX1D7T4</accession>
<dbReference type="Proteomes" id="UP000703674">
    <property type="component" value="Unassembled WGS sequence"/>
</dbReference>
<evidence type="ECO:0000313" key="6">
    <source>
        <dbReference type="EMBL" id="NJW55216.1"/>
    </source>
</evidence>
<dbReference type="EC" id="5.1.3.14" evidence="3"/>
<evidence type="ECO:0000256" key="3">
    <source>
        <dbReference type="ARBA" id="ARBA00038858"/>
    </source>
</evidence>
<dbReference type="EMBL" id="JAAVJR010000924">
    <property type="protein sequence ID" value="NJW55216.1"/>
    <property type="molecule type" value="Genomic_DNA"/>
</dbReference>
<evidence type="ECO:0000256" key="2">
    <source>
        <dbReference type="ARBA" id="ARBA00038209"/>
    </source>
</evidence>
<evidence type="ECO:0000259" key="5">
    <source>
        <dbReference type="Pfam" id="PF02350"/>
    </source>
</evidence>
<evidence type="ECO:0000256" key="4">
    <source>
        <dbReference type="RuleBase" id="RU003513"/>
    </source>
</evidence>
<proteinExistence type="inferred from homology"/>
<evidence type="ECO:0000313" key="7">
    <source>
        <dbReference type="Proteomes" id="UP000703674"/>
    </source>
</evidence>